<dbReference type="EMBL" id="JASCXW010000041">
    <property type="protein sequence ID" value="MDI6453648.1"/>
    <property type="molecule type" value="Genomic_DNA"/>
</dbReference>
<gene>
    <name evidence="1" type="ORF">QJ521_08725</name>
</gene>
<protein>
    <submittedName>
        <fullName evidence="1">Uncharacterized protein</fullName>
    </submittedName>
</protein>
<dbReference type="Proteomes" id="UP001431532">
    <property type="component" value="Unassembled WGS sequence"/>
</dbReference>
<organism evidence="1 2">
    <name type="scientific">Peloplasma aerotolerans</name>
    <dbReference type="NCBI Taxonomy" id="3044389"/>
    <lineage>
        <taxon>Bacteria</taxon>
        <taxon>Bacillati</taxon>
        <taxon>Mycoplasmatota</taxon>
        <taxon>Mollicutes</taxon>
        <taxon>Acholeplasmatales</taxon>
        <taxon>Acholeplasmataceae</taxon>
        <taxon>Peloplasma</taxon>
    </lineage>
</organism>
<accession>A0AAW6UBX6</accession>
<name>A0AAW6UBX6_9MOLU</name>
<keyword evidence="2" id="KW-1185">Reference proteome</keyword>
<reference evidence="1" key="1">
    <citation type="submission" date="2023-05" db="EMBL/GenBank/DDBJ databases">
        <title>Mariniplasma microaerophilum sp. nov., a novel anaerobic mollicute isolated from terrestrial mud volcano, Taman Peninsula, Russia.</title>
        <authorList>
            <person name="Khomyakova M.A."/>
            <person name="Merkel A.Y."/>
            <person name="Slobodkin A.I."/>
        </authorList>
    </citation>
    <scope>NUCLEOTIDE SEQUENCE</scope>
    <source>
        <strain evidence="1">M4Ah</strain>
    </source>
</reference>
<evidence type="ECO:0000313" key="1">
    <source>
        <dbReference type="EMBL" id="MDI6453648.1"/>
    </source>
</evidence>
<dbReference type="AlphaFoldDB" id="A0AAW6UBX6"/>
<dbReference type="RefSeq" id="WP_282840091.1">
    <property type="nucleotide sequence ID" value="NZ_JASCXW010000041.1"/>
</dbReference>
<sequence length="63" mass="7503">MKYSTTRFHRTIYFIISCDDDNVSSKRVIEKLGGEHLEAITPPKNYVFYYDSMPEKSIFRIHI</sequence>
<comment type="caution">
    <text evidence="1">The sequence shown here is derived from an EMBL/GenBank/DDBJ whole genome shotgun (WGS) entry which is preliminary data.</text>
</comment>
<proteinExistence type="predicted"/>
<evidence type="ECO:0000313" key="2">
    <source>
        <dbReference type="Proteomes" id="UP001431532"/>
    </source>
</evidence>